<dbReference type="InterPro" id="IPR000058">
    <property type="entry name" value="Znf_AN1"/>
</dbReference>
<evidence type="ECO:0000256" key="4">
    <source>
        <dbReference type="PROSITE-ProRule" id="PRU00449"/>
    </source>
</evidence>
<evidence type="ECO:0000256" key="2">
    <source>
        <dbReference type="ARBA" id="ARBA00022771"/>
    </source>
</evidence>
<dbReference type="SMART" id="SM00154">
    <property type="entry name" value="ZnF_AN1"/>
    <property type="match status" value="1"/>
</dbReference>
<proteinExistence type="predicted"/>
<dbReference type="InterPro" id="IPR035896">
    <property type="entry name" value="AN1-like_Znf"/>
</dbReference>
<evidence type="ECO:0000259" key="5">
    <source>
        <dbReference type="PROSITE" id="PS51039"/>
    </source>
</evidence>
<name>A0A507FPG5_9FUNG</name>
<gene>
    <name evidence="6" type="ORF">CcCBS67573_g01158</name>
</gene>
<organism evidence="6 7">
    <name type="scientific">Chytriomyces confervae</name>
    <dbReference type="NCBI Taxonomy" id="246404"/>
    <lineage>
        <taxon>Eukaryota</taxon>
        <taxon>Fungi</taxon>
        <taxon>Fungi incertae sedis</taxon>
        <taxon>Chytridiomycota</taxon>
        <taxon>Chytridiomycota incertae sedis</taxon>
        <taxon>Chytridiomycetes</taxon>
        <taxon>Chytridiales</taxon>
        <taxon>Chytriomycetaceae</taxon>
        <taxon>Chytriomyces</taxon>
    </lineage>
</organism>
<dbReference type="Pfam" id="PF01428">
    <property type="entry name" value="zf-AN1"/>
    <property type="match status" value="1"/>
</dbReference>
<feature type="domain" description="AN1-type" evidence="5">
    <location>
        <begin position="38"/>
        <end position="86"/>
    </location>
</feature>
<dbReference type="Gene3D" id="4.10.1110.10">
    <property type="entry name" value="AN1-like Zinc finger"/>
    <property type="match status" value="1"/>
</dbReference>
<keyword evidence="3" id="KW-0862">Zinc</keyword>
<keyword evidence="2 4" id="KW-0863">Zinc-finger</keyword>
<dbReference type="EMBL" id="QEAP01000018">
    <property type="protein sequence ID" value="TPX77580.1"/>
    <property type="molecule type" value="Genomic_DNA"/>
</dbReference>
<keyword evidence="1" id="KW-0479">Metal-binding</keyword>
<dbReference type="OrthoDB" id="428577at2759"/>
<evidence type="ECO:0000313" key="7">
    <source>
        <dbReference type="Proteomes" id="UP000320333"/>
    </source>
</evidence>
<evidence type="ECO:0000313" key="6">
    <source>
        <dbReference type="EMBL" id="TPX77580.1"/>
    </source>
</evidence>
<sequence length="109" mass="11219">MSSTNQDTLTAALATASTASLAVSEAGSESSNPATPSKRKVNKCSFGCGAAAVKTVGTCRYCSQNYCSKHRLPESHACANLQSCQSAAKDSLAKRLINEKTVGSKVAMA</sequence>
<dbReference type="GO" id="GO:0008270">
    <property type="term" value="F:zinc ion binding"/>
    <property type="evidence" value="ECO:0007669"/>
    <property type="project" value="UniProtKB-KW"/>
</dbReference>
<comment type="caution">
    <text evidence="6">The sequence shown here is derived from an EMBL/GenBank/DDBJ whole genome shotgun (WGS) entry which is preliminary data.</text>
</comment>
<dbReference type="PROSITE" id="PS51039">
    <property type="entry name" value="ZF_AN1"/>
    <property type="match status" value="1"/>
</dbReference>
<accession>A0A507FPG5</accession>
<dbReference type="STRING" id="246404.A0A507FPG5"/>
<dbReference type="Proteomes" id="UP000320333">
    <property type="component" value="Unassembled WGS sequence"/>
</dbReference>
<dbReference type="AlphaFoldDB" id="A0A507FPG5"/>
<protein>
    <recommendedName>
        <fullName evidence="5">AN1-type domain-containing protein</fullName>
    </recommendedName>
</protein>
<dbReference type="SUPFAM" id="SSF118310">
    <property type="entry name" value="AN1-like Zinc finger"/>
    <property type="match status" value="1"/>
</dbReference>
<evidence type="ECO:0000256" key="3">
    <source>
        <dbReference type="ARBA" id="ARBA00022833"/>
    </source>
</evidence>
<evidence type="ECO:0000256" key="1">
    <source>
        <dbReference type="ARBA" id="ARBA00022723"/>
    </source>
</evidence>
<keyword evidence="7" id="KW-1185">Reference proteome</keyword>
<reference evidence="6 7" key="1">
    <citation type="journal article" date="2019" name="Sci. Rep.">
        <title>Comparative genomics of chytrid fungi reveal insights into the obligate biotrophic and pathogenic lifestyle of Synchytrium endobioticum.</title>
        <authorList>
            <person name="van de Vossenberg B.T.L.H."/>
            <person name="Warris S."/>
            <person name="Nguyen H.D.T."/>
            <person name="van Gent-Pelzer M.P.E."/>
            <person name="Joly D.L."/>
            <person name="van de Geest H.C."/>
            <person name="Bonants P.J.M."/>
            <person name="Smith D.S."/>
            <person name="Levesque C.A."/>
            <person name="van der Lee T.A.J."/>
        </authorList>
    </citation>
    <scope>NUCLEOTIDE SEQUENCE [LARGE SCALE GENOMIC DNA]</scope>
    <source>
        <strain evidence="6 7">CBS 675.73</strain>
    </source>
</reference>